<dbReference type="SUPFAM" id="SSF52821">
    <property type="entry name" value="Rhodanese/Cell cycle control phosphatase"/>
    <property type="match status" value="1"/>
</dbReference>
<accession>A0A1H7P509</accession>
<dbReference type="InterPro" id="IPR036873">
    <property type="entry name" value="Rhodanese-like_dom_sf"/>
</dbReference>
<dbReference type="Gene3D" id="3.40.250.10">
    <property type="entry name" value="Rhodanese-like domain"/>
    <property type="match status" value="1"/>
</dbReference>
<keyword evidence="4" id="KW-1185">Reference proteome</keyword>
<evidence type="ECO:0000256" key="1">
    <source>
        <dbReference type="SAM" id="Phobius"/>
    </source>
</evidence>
<feature type="transmembrane region" description="Helical" evidence="1">
    <location>
        <begin position="12"/>
        <end position="28"/>
    </location>
</feature>
<reference evidence="3 4" key="1">
    <citation type="submission" date="2016-10" db="EMBL/GenBank/DDBJ databases">
        <authorList>
            <person name="de Groot N.N."/>
        </authorList>
    </citation>
    <scope>NUCLEOTIDE SEQUENCE [LARGE SCALE GENOMIC DNA]</scope>
    <source>
        <strain evidence="3 4">JCM 19513</strain>
    </source>
</reference>
<name>A0A1H7P509_9GAMM</name>
<dbReference type="PANTHER" id="PTHR43031">
    <property type="entry name" value="FAD-DEPENDENT OXIDOREDUCTASE"/>
    <property type="match status" value="1"/>
</dbReference>
<evidence type="ECO:0000313" key="4">
    <source>
        <dbReference type="Proteomes" id="UP000185766"/>
    </source>
</evidence>
<dbReference type="AlphaFoldDB" id="A0A1H7P509"/>
<dbReference type="InterPro" id="IPR050229">
    <property type="entry name" value="GlpE_sulfurtransferase"/>
</dbReference>
<dbReference type="RefSeq" id="WP_071870974.1">
    <property type="nucleotide sequence ID" value="NZ_FOAS01000010.1"/>
</dbReference>
<dbReference type="Pfam" id="PF00581">
    <property type="entry name" value="Rhodanese"/>
    <property type="match status" value="1"/>
</dbReference>
<proteinExistence type="predicted"/>
<feature type="domain" description="Rhodanese" evidence="2">
    <location>
        <begin position="48"/>
        <end position="137"/>
    </location>
</feature>
<keyword evidence="3" id="KW-0808">Transferase</keyword>
<sequence>MFSQLIEFVSNHYLLSTAFVVLLCLFILNETRRSGRSLTARELTAMVNQDTAVLVDIRPKKDFTAGHIAGAVSIPNDKLASRISELDKFKDKTVIVVDENGMHAGTACTALGKAGFQVAKLSGGVASWRADALPLVK</sequence>
<gene>
    <name evidence="3" type="ORF">SAMN05216214_110127</name>
</gene>
<protein>
    <submittedName>
        <fullName evidence="3">Rhodanese-related sulfurtransferase</fullName>
    </submittedName>
</protein>
<organism evidence="3 4">
    <name type="scientific">Atopomonas hussainii</name>
    <dbReference type="NCBI Taxonomy" id="1429083"/>
    <lineage>
        <taxon>Bacteria</taxon>
        <taxon>Pseudomonadati</taxon>
        <taxon>Pseudomonadota</taxon>
        <taxon>Gammaproteobacteria</taxon>
        <taxon>Pseudomonadales</taxon>
        <taxon>Pseudomonadaceae</taxon>
        <taxon>Atopomonas</taxon>
    </lineage>
</organism>
<dbReference type="CDD" id="cd00158">
    <property type="entry name" value="RHOD"/>
    <property type="match status" value="1"/>
</dbReference>
<dbReference type="EMBL" id="FOAS01000010">
    <property type="protein sequence ID" value="SEL30871.1"/>
    <property type="molecule type" value="Genomic_DNA"/>
</dbReference>
<dbReference type="OrthoDB" id="9808735at2"/>
<dbReference type="PROSITE" id="PS50206">
    <property type="entry name" value="RHODANESE_3"/>
    <property type="match status" value="1"/>
</dbReference>
<dbReference type="SMART" id="SM00450">
    <property type="entry name" value="RHOD"/>
    <property type="match status" value="1"/>
</dbReference>
<dbReference type="Proteomes" id="UP000185766">
    <property type="component" value="Unassembled WGS sequence"/>
</dbReference>
<keyword evidence="1" id="KW-1133">Transmembrane helix</keyword>
<evidence type="ECO:0000259" key="2">
    <source>
        <dbReference type="PROSITE" id="PS50206"/>
    </source>
</evidence>
<dbReference type="PANTHER" id="PTHR43031:SF18">
    <property type="entry name" value="RHODANESE-RELATED SULFURTRANSFERASES"/>
    <property type="match status" value="1"/>
</dbReference>
<dbReference type="STRING" id="1429083.GCA_001885685_01746"/>
<evidence type="ECO:0000313" key="3">
    <source>
        <dbReference type="EMBL" id="SEL30871.1"/>
    </source>
</evidence>
<dbReference type="InterPro" id="IPR001763">
    <property type="entry name" value="Rhodanese-like_dom"/>
</dbReference>
<keyword evidence="1" id="KW-0812">Transmembrane</keyword>
<dbReference type="GO" id="GO:0016740">
    <property type="term" value="F:transferase activity"/>
    <property type="evidence" value="ECO:0007669"/>
    <property type="project" value="UniProtKB-KW"/>
</dbReference>
<keyword evidence="1" id="KW-0472">Membrane</keyword>